<organism evidence="1 2">
    <name type="scientific">Persea americana</name>
    <name type="common">Avocado</name>
    <dbReference type="NCBI Taxonomy" id="3435"/>
    <lineage>
        <taxon>Eukaryota</taxon>
        <taxon>Viridiplantae</taxon>
        <taxon>Streptophyta</taxon>
        <taxon>Embryophyta</taxon>
        <taxon>Tracheophyta</taxon>
        <taxon>Spermatophyta</taxon>
        <taxon>Magnoliopsida</taxon>
        <taxon>Magnoliidae</taxon>
        <taxon>Laurales</taxon>
        <taxon>Lauraceae</taxon>
        <taxon>Persea</taxon>
    </lineage>
</organism>
<sequence>MQIEIGGESWGFWLSAVWFPIPGPEIPPASASRSPKPRDDRARPLDHLRPLCLRLCLNDEGPFLILLRQRIPASASIVDRQGGGAGRQHIFASLIYNLSLADERKRVLDGCMGTLVKMMESPLQKSAAVGTQEVAARVLVLLPPMLDVQEHPQPSLPLSLLLSSTVSLPLPFSPSASVALK</sequence>
<comment type="caution">
    <text evidence="1">The sequence shown here is derived from an EMBL/GenBank/DDBJ whole genome shotgun (WGS) entry which is preliminary data.</text>
</comment>
<protein>
    <submittedName>
        <fullName evidence="1">Uncharacterized protein</fullName>
    </submittedName>
</protein>
<dbReference type="Proteomes" id="UP001234297">
    <property type="component" value="Chromosome 2"/>
</dbReference>
<reference evidence="1 2" key="1">
    <citation type="journal article" date="2022" name="Hortic Res">
        <title>A haplotype resolved chromosomal level avocado genome allows analysis of novel avocado genes.</title>
        <authorList>
            <person name="Nath O."/>
            <person name="Fletcher S.J."/>
            <person name="Hayward A."/>
            <person name="Shaw L.M."/>
            <person name="Masouleh A.K."/>
            <person name="Furtado A."/>
            <person name="Henry R.J."/>
            <person name="Mitter N."/>
        </authorList>
    </citation>
    <scope>NUCLEOTIDE SEQUENCE [LARGE SCALE GENOMIC DNA]</scope>
    <source>
        <strain evidence="2">cv. Hass</strain>
    </source>
</reference>
<gene>
    <name evidence="1" type="ORF">MRB53_008067</name>
</gene>
<evidence type="ECO:0000313" key="1">
    <source>
        <dbReference type="EMBL" id="KAJ8646319.1"/>
    </source>
</evidence>
<name>A0ACC2MLW6_PERAE</name>
<proteinExistence type="predicted"/>
<evidence type="ECO:0000313" key="2">
    <source>
        <dbReference type="Proteomes" id="UP001234297"/>
    </source>
</evidence>
<accession>A0ACC2MLW6</accession>
<keyword evidence="2" id="KW-1185">Reference proteome</keyword>
<dbReference type="EMBL" id="CM056810">
    <property type="protein sequence ID" value="KAJ8646319.1"/>
    <property type="molecule type" value="Genomic_DNA"/>
</dbReference>